<proteinExistence type="predicted"/>
<dbReference type="Proteomes" id="UP001597402">
    <property type="component" value="Unassembled WGS sequence"/>
</dbReference>
<name>A0ABW4X952_9ACTN</name>
<keyword evidence="4" id="KW-1185">Reference proteome</keyword>
<keyword evidence="2" id="KW-1133">Transmembrane helix</keyword>
<dbReference type="RefSeq" id="WP_376874740.1">
    <property type="nucleotide sequence ID" value="NZ_JBHUHP010000009.1"/>
</dbReference>
<evidence type="ECO:0000313" key="4">
    <source>
        <dbReference type="Proteomes" id="UP001597402"/>
    </source>
</evidence>
<evidence type="ECO:0000256" key="2">
    <source>
        <dbReference type="SAM" id="Phobius"/>
    </source>
</evidence>
<accession>A0ABW4X952</accession>
<keyword evidence="2" id="KW-0472">Membrane</keyword>
<organism evidence="3 4">
    <name type="scientific">Blastococcus deserti</name>
    <dbReference type="NCBI Taxonomy" id="2259033"/>
    <lineage>
        <taxon>Bacteria</taxon>
        <taxon>Bacillati</taxon>
        <taxon>Actinomycetota</taxon>
        <taxon>Actinomycetes</taxon>
        <taxon>Geodermatophilales</taxon>
        <taxon>Geodermatophilaceae</taxon>
        <taxon>Blastococcus</taxon>
    </lineage>
</organism>
<reference evidence="4" key="1">
    <citation type="journal article" date="2019" name="Int. J. Syst. Evol. Microbiol.">
        <title>The Global Catalogue of Microorganisms (GCM) 10K type strain sequencing project: providing services to taxonomists for standard genome sequencing and annotation.</title>
        <authorList>
            <consortium name="The Broad Institute Genomics Platform"/>
            <consortium name="The Broad Institute Genome Sequencing Center for Infectious Disease"/>
            <person name="Wu L."/>
            <person name="Ma J."/>
        </authorList>
    </citation>
    <scope>NUCLEOTIDE SEQUENCE [LARGE SCALE GENOMIC DNA]</scope>
    <source>
        <strain evidence="4">JCM 3338</strain>
    </source>
</reference>
<evidence type="ECO:0000313" key="3">
    <source>
        <dbReference type="EMBL" id="MFD2091912.1"/>
    </source>
</evidence>
<gene>
    <name evidence="3" type="ORF">ACFSHS_10060</name>
</gene>
<dbReference type="EMBL" id="JBHUHP010000009">
    <property type="protein sequence ID" value="MFD2091912.1"/>
    <property type="molecule type" value="Genomic_DNA"/>
</dbReference>
<comment type="caution">
    <text evidence="3">The sequence shown here is derived from an EMBL/GenBank/DDBJ whole genome shotgun (WGS) entry which is preliminary data.</text>
</comment>
<evidence type="ECO:0000256" key="1">
    <source>
        <dbReference type="SAM" id="MobiDB-lite"/>
    </source>
</evidence>
<keyword evidence="2" id="KW-0812">Transmembrane</keyword>
<protein>
    <submittedName>
        <fullName evidence="3">Uncharacterized protein</fullName>
    </submittedName>
</protein>
<feature type="transmembrane region" description="Helical" evidence="2">
    <location>
        <begin position="33"/>
        <end position="54"/>
    </location>
</feature>
<feature type="region of interest" description="Disordered" evidence="1">
    <location>
        <begin position="57"/>
        <end position="86"/>
    </location>
</feature>
<sequence length="86" mass="8990">MSPLRWDVLLVGFVLALPVLALGLRGDLSTEEMMTRVLWCLGAGWAVVAVLRLASTPPSSAAPERRPRTKAAPEPAGSTDGGPPAL</sequence>